<dbReference type="HAMAP" id="MF_00122">
    <property type="entry name" value="GatC"/>
    <property type="match status" value="1"/>
</dbReference>
<dbReference type="Pfam" id="PF02686">
    <property type="entry name" value="GatC"/>
    <property type="match status" value="1"/>
</dbReference>
<dbReference type="Gene3D" id="1.10.20.60">
    <property type="entry name" value="Glu-tRNAGln amidotransferase C subunit, N-terminal domain"/>
    <property type="match status" value="1"/>
</dbReference>
<comment type="caution">
    <text evidence="2">The sequence shown here is derived from an EMBL/GenBank/DDBJ whole genome shotgun (WGS) entry which is preliminary data.</text>
</comment>
<dbReference type="InterPro" id="IPR003837">
    <property type="entry name" value="GatC"/>
</dbReference>
<keyword evidence="1" id="KW-0436">Ligase</keyword>
<keyword evidence="1" id="KW-0067">ATP-binding</keyword>
<dbReference type="GO" id="GO:0006412">
    <property type="term" value="P:translation"/>
    <property type="evidence" value="ECO:0007669"/>
    <property type="project" value="UniProtKB-UniRule"/>
</dbReference>
<dbReference type="GO" id="GO:0050567">
    <property type="term" value="F:glutaminyl-tRNA synthase (glutamine-hydrolyzing) activity"/>
    <property type="evidence" value="ECO:0007669"/>
    <property type="project" value="UniProtKB-UniRule"/>
</dbReference>
<dbReference type="GO" id="GO:0016740">
    <property type="term" value="F:transferase activity"/>
    <property type="evidence" value="ECO:0007669"/>
    <property type="project" value="UniProtKB-KW"/>
</dbReference>
<reference evidence="2 3" key="1">
    <citation type="submission" date="2017-09" db="EMBL/GenBank/DDBJ databases">
        <title>Depth-based differentiation of microbial function through sediment-hosted aquifers and enrichment of novel symbionts in the deep terrestrial subsurface.</title>
        <authorList>
            <person name="Probst A.J."/>
            <person name="Ladd B."/>
            <person name="Jarett J.K."/>
            <person name="Geller-Mcgrath D.E."/>
            <person name="Sieber C.M."/>
            <person name="Emerson J.B."/>
            <person name="Anantharaman K."/>
            <person name="Thomas B.C."/>
            <person name="Malmstrom R."/>
            <person name="Stieglmeier M."/>
            <person name="Klingl A."/>
            <person name="Woyke T."/>
            <person name="Ryan C.M."/>
            <person name="Banfield J.F."/>
        </authorList>
    </citation>
    <scope>NUCLEOTIDE SEQUENCE [LARGE SCALE GENOMIC DNA]</scope>
    <source>
        <strain evidence="2">CG23_combo_of_CG06-09_8_20_14_all_34_8</strain>
    </source>
</reference>
<accession>A0A2H0B5Z9</accession>
<sequence>MSNSKLTADDISHIAKLANLQIKDSEVETFSSQLSSILDYVNDLQKVDTKGVEETSVVTGLKNVFAPNEIDSNRTLSQNEALSNTKHKIDGYFQVPAVIAKE</sequence>
<protein>
    <recommendedName>
        <fullName evidence="1">Aspartyl/glutamyl-tRNA(Asn/Gln) amidotransferase subunit C</fullName>
        <shortName evidence="1">Asp/Glu-ADT subunit C</shortName>
        <ecNumber evidence="1">6.3.5.-</ecNumber>
    </recommendedName>
</protein>
<dbReference type="Proteomes" id="UP000229459">
    <property type="component" value="Unassembled WGS sequence"/>
</dbReference>
<comment type="catalytic activity">
    <reaction evidence="1">
        <text>L-glutamyl-tRNA(Gln) + L-glutamine + ATP + H2O = L-glutaminyl-tRNA(Gln) + L-glutamate + ADP + phosphate + H(+)</text>
        <dbReference type="Rhea" id="RHEA:17521"/>
        <dbReference type="Rhea" id="RHEA-COMP:9681"/>
        <dbReference type="Rhea" id="RHEA-COMP:9684"/>
        <dbReference type="ChEBI" id="CHEBI:15377"/>
        <dbReference type="ChEBI" id="CHEBI:15378"/>
        <dbReference type="ChEBI" id="CHEBI:29985"/>
        <dbReference type="ChEBI" id="CHEBI:30616"/>
        <dbReference type="ChEBI" id="CHEBI:43474"/>
        <dbReference type="ChEBI" id="CHEBI:58359"/>
        <dbReference type="ChEBI" id="CHEBI:78520"/>
        <dbReference type="ChEBI" id="CHEBI:78521"/>
        <dbReference type="ChEBI" id="CHEBI:456216"/>
    </reaction>
</comment>
<dbReference type="SUPFAM" id="SSF141000">
    <property type="entry name" value="Glu-tRNAGln amidotransferase C subunit"/>
    <property type="match status" value="1"/>
</dbReference>
<comment type="subunit">
    <text evidence="1">Heterotrimer of A, B and C subunits.</text>
</comment>
<dbReference type="GO" id="GO:0005524">
    <property type="term" value="F:ATP binding"/>
    <property type="evidence" value="ECO:0007669"/>
    <property type="project" value="UniProtKB-KW"/>
</dbReference>
<comment type="catalytic activity">
    <reaction evidence="1">
        <text>L-aspartyl-tRNA(Asn) + L-glutamine + ATP + H2O = L-asparaginyl-tRNA(Asn) + L-glutamate + ADP + phosphate + 2 H(+)</text>
        <dbReference type="Rhea" id="RHEA:14513"/>
        <dbReference type="Rhea" id="RHEA-COMP:9674"/>
        <dbReference type="Rhea" id="RHEA-COMP:9677"/>
        <dbReference type="ChEBI" id="CHEBI:15377"/>
        <dbReference type="ChEBI" id="CHEBI:15378"/>
        <dbReference type="ChEBI" id="CHEBI:29985"/>
        <dbReference type="ChEBI" id="CHEBI:30616"/>
        <dbReference type="ChEBI" id="CHEBI:43474"/>
        <dbReference type="ChEBI" id="CHEBI:58359"/>
        <dbReference type="ChEBI" id="CHEBI:78515"/>
        <dbReference type="ChEBI" id="CHEBI:78516"/>
        <dbReference type="ChEBI" id="CHEBI:456216"/>
    </reaction>
</comment>
<organism evidence="2 3">
    <name type="scientific">Candidatus Beckwithbacteria bacterium CG23_combo_of_CG06-09_8_20_14_all_34_8</name>
    <dbReference type="NCBI Taxonomy" id="1974497"/>
    <lineage>
        <taxon>Bacteria</taxon>
        <taxon>Candidatus Beckwithiibacteriota</taxon>
    </lineage>
</organism>
<keyword evidence="1" id="KW-0547">Nucleotide-binding</keyword>
<proteinExistence type="inferred from homology"/>
<evidence type="ECO:0000256" key="1">
    <source>
        <dbReference type="HAMAP-Rule" id="MF_00122"/>
    </source>
</evidence>
<dbReference type="PANTHER" id="PTHR15004:SF0">
    <property type="entry name" value="GLUTAMYL-TRNA(GLN) AMIDOTRANSFERASE SUBUNIT C, MITOCHONDRIAL"/>
    <property type="match status" value="1"/>
</dbReference>
<dbReference type="GO" id="GO:0070681">
    <property type="term" value="P:glutaminyl-tRNAGln biosynthesis via transamidation"/>
    <property type="evidence" value="ECO:0007669"/>
    <property type="project" value="TreeGrafter"/>
</dbReference>
<evidence type="ECO:0000313" key="2">
    <source>
        <dbReference type="EMBL" id="PIP53066.1"/>
    </source>
</evidence>
<keyword evidence="2" id="KW-0808">Transferase</keyword>
<dbReference type="NCBIfam" id="TIGR00135">
    <property type="entry name" value="gatC"/>
    <property type="match status" value="1"/>
</dbReference>
<evidence type="ECO:0000313" key="3">
    <source>
        <dbReference type="Proteomes" id="UP000229459"/>
    </source>
</evidence>
<comment type="function">
    <text evidence="1">Allows the formation of correctly charged Asn-tRNA(Asn) or Gln-tRNA(Gln) through the transamidation of misacylated Asp-tRNA(Asn) or Glu-tRNA(Gln) in organisms which lack either or both of asparaginyl-tRNA or glutaminyl-tRNA synthetases. The reaction takes place in the presence of glutamine and ATP through an activated phospho-Asp-tRNA(Asn) or phospho-Glu-tRNA(Gln).</text>
</comment>
<dbReference type="InterPro" id="IPR036113">
    <property type="entry name" value="Asp/Glu-ADT_sf_sub_c"/>
</dbReference>
<dbReference type="EMBL" id="PCSR01000073">
    <property type="protein sequence ID" value="PIP53066.1"/>
    <property type="molecule type" value="Genomic_DNA"/>
</dbReference>
<gene>
    <name evidence="1" type="primary">gatC</name>
    <name evidence="2" type="ORF">COX08_03055</name>
</gene>
<dbReference type="AlphaFoldDB" id="A0A2H0B5Z9"/>
<dbReference type="EC" id="6.3.5.-" evidence="1"/>
<keyword evidence="1" id="KW-0648">Protein biosynthesis</keyword>
<dbReference type="GO" id="GO:0050566">
    <property type="term" value="F:asparaginyl-tRNA synthase (glutamine-hydrolyzing) activity"/>
    <property type="evidence" value="ECO:0007669"/>
    <property type="project" value="RHEA"/>
</dbReference>
<dbReference type="GO" id="GO:0006450">
    <property type="term" value="P:regulation of translational fidelity"/>
    <property type="evidence" value="ECO:0007669"/>
    <property type="project" value="InterPro"/>
</dbReference>
<dbReference type="PANTHER" id="PTHR15004">
    <property type="entry name" value="GLUTAMYL-TRNA(GLN) AMIDOTRANSFERASE SUBUNIT C, MITOCHONDRIAL"/>
    <property type="match status" value="1"/>
</dbReference>
<name>A0A2H0B5Z9_9BACT</name>
<comment type="similarity">
    <text evidence="1">Belongs to the GatC family.</text>
</comment>